<feature type="repeat" description="ANK" evidence="3">
    <location>
        <begin position="86"/>
        <end position="118"/>
    </location>
</feature>
<dbReference type="Pfam" id="PF12796">
    <property type="entry name" value="Ank_2"/>
    <property type="match status" value="1"/>
</dbReference>
<dbReference type="SMART" id="SM00248">
    <property type="entry name" value="ANK"/>
    <property type="match status" value="6"/>
</dbReference>
<keyword evidence="2 3" id="KW-0040">ANK repeat</keyword>
<dbReference type="SUPFAM" id="SSF48403">
    <property type="entry name" value="Ankyrin repeat"/>
    <property type="match status" value="1"/>
</dbReference>
<dbReference type="EMBL" id="BMAR01000007">
    <property type="protein sequence ID" value="GFR44226.1"/>
    <property type="molecule type" value="Genomic_DNA"/>
</dbReference>
<feature type="region of interest" description="Disordered" evidence="4">
    <location>
        <begin position="397"/>
        <end position="483"/>
    </location>
</feature>
<dbReference type="Pfam" id="PF13637">
    <property type="entry name" value="Ank_4"/>
    <property type="match status" value="1"/>
</dbReference>
<gene>
    <name evidence="5" type="ORF">Agub_g5416</name>
</gene>
<keyword evidence="1" id="KW-0677">Repeat</keyword>
<sequence length="563" mass="57376">MSVESRAKTRSKPNTVHYAAETGDIKLLQHFVKEGMALGNPESVTLQQREDVLGMMPLHVACENGEHEVVEFLVKKRVDVDAGDNFKVTALHLAAIENHTDIVDVLLKARADPKPVDVEGDMPIHWAATKGHSQVIEQLVRKGSPVDPHNKKGWTPLHRAAYNGRKDAVLTLAKLGAAINAVTCDGNTPLHLACFMNQLSTLEKLCELGASQRPVNRNGMRAADLCITDAAREILKSLQSHDDAGAGTLAATPAAGQLTANGAGSRLAKDGAASSPSTGGKPVIPSLAALQISSKKSSPDGFPSPASSPGPSSFSVQRPAGPAAGVEAASTADVSFIKSALTEAGTNPYTGMSGAGAAAAAAAAAAAINAAASLAGRPPSCNGSSYASSDTAAVSTSAPFSMTSDPQARNSSSSSLHEPAPLAEPSGLAAHPTPLAGSLRPLRAPSASTVSVGAAGGGGAVGPARPPSTGRVGTTTTGSSVVGELSSSTSASWVLGGLANVAGGGLLSPQLLGEDVQERIKEENRRGSSVSNDVLRPRSARPVSANKKFLARYNLDKLNLFAP</sequence>
<dbReference type="AlphaFoldDB" id="A0AAD3HKS0"/>
<feature type="repeat" description="ANK" evidence="3">
    <location>
        <begin position="119"/>
        <end position="151"/>
    </location>
</feature>
<comment type="caution">
    <text evidence="5">The sequence shown here is derived from an EMBL/GenBank/DDBJ whole genome shotgun (WGS) entry which is preliminary data.</text>
</comment>
<feature type="compositionally biased region" description="Low complexity" evidence="4">
    <location>
        <begin position="467"/>
        <end position="483"/>
    </location>
</feature>
<feature type="compositionally biased region" description="Polar residues" evidence="4">
    <location>
        <begin position="399"/>
        <end position="416"/>
    </location>
</feature>
<feature type="repeat" description="ANK" evidence="3">
    <location>
        <begin position="152"/>
        <end position="184"/>
    </location>
</feature>
<evidence type="ECO:0000256" key="4">
    <source>
        <dbReference type="SAM" id="MobiDB-lite"/>
    </source>
</evidence>
<organism evidence="5 6">
    <name type="scientific">Astrephomene gubernaculifera</name>
    <dbReference type="NCBI Taxonomy" id="47775"/>
    <lineage>
        <taxon>Eukaryota</taxon>
        <taxon>Viridiplantae</taxon>
        <taxon>Chlorophyta</taxon>
        <taxon>core chlorophytes</taxon>
        <taxon>Chlorophyceae</taxon>
        <taxon>CS clade</taxon>
        <taxon>Chlamydomonadales</taxon>
        <taxon>Astrephomenaceae</taxon>
        <taxon>Astrephomene</taxon>
    </lineage>
</organism>
<dbReference type="PROSITE" id="PS50297">
    <property type="entry name" value="ANK_REP_REGION"/>
    <property type="match status" value="5"/>
</dbReference>
<keyword evidence="6" id="KW-1185">Reference proteome</keyword>
<evidence type="ECO:0000313" key="5">
    <source>
        <dbReference type="EMBL" id="GFR44226.1"/>
    </source>
</evidence>
<reference evidence="5 6" key="1">
    <citation type="journal article" date="2021" name="Sci. Rep.">
        <title>Genome sequencing of the multicellular alga Astrephomene provides insights into convergent evolution of germ-soma differentiation.</title>
        <authorList>
            <person name="Yamashita S."/>
            <person name="Yamamoto K."/>
            <person name="Matsuzaki R."/>
            <person name="Suzuki S."/>
            <person name="Yamaguchi H."/>
            <person name="Hirooka S."/>
            <person name="Minakuchi Y."/>
            <person name="Miyagishima S."/>
            <person name="Kawachi M."/>
            <person name="Toyoda A."/>
            <person name="Nozaki H."/>
        </authorList>
    </citation>
    <scope>NUCLEOTIDE SEQUENCE [LARGE SCALE GENOMIC DNA]</scope>
    <source>
        <strain evidence="5 6">NIES-4017</strain>
    </source>
</reference>
<feature type="repeat" description="ANK" evidence="3">
    <location>
        <begin position="53"/>
        <end position="85"/>
    </location>
</feature>
<protein>
    <submittedName>
        <fullName evidence="5">Uncharacterized protein</fullName>
    </submittedName>
</protein>
<dbReference type="PANTHER" id="PTHR24171">
    <property type="entry name" value="ANKYRIN REPEAT DOMAIN-CONTAINING PROTEIN 39-RELATED"/>
    <property type="match status" value="1"/>
</dbReference>
<proteinExistence type="predicted"/>
<dbReference type="Proteomes" id="UP001054857">
    <property type="component" value="Unassembled WGS sequence"/>
</dbReference>
<feature type="region of interest" description="Disordered" evidence="4">
    <location>
        <begin position="261"/>
        <end position="326"/>
    </location>
</feature>
<feature type="compositionally biased region" description="Low complexity" evidence="4">
    <location>
        <begin position="299"/>
        <end position="315"/>
    </location>
</feature>
<name>A0AAD3HKS0_9CHLO</name>
<dbReference type="PANTHER" id="PTHR24171:SF9">
    <property type="entry name" value="ANKYRIN REPEAT DOMAIN-CONTAINING PROTEIN 39"/>
    <property type="match status" value="1"/>
</dbReference>
<evidence type="ECO:0000256" key="1">
    <source>
        <dbReference type="ARBA" id="ARBA00022737"/>
    </source>
</evidence>
<feature type="repeat" description="ANK" evidence="3">
    <location>
        <begin position="185"/>
        <end position="217"/>
    </location>
</feature>
<accession>A0AAD3HKS0</accession>
<evidence type="ECO:0000256" key="2">
    <source>
        <dbReference type="ARBA" id="ARBA00023043"/>
    </source>
</evidence>
<dbReference type="InterPro" id="IPR036770">
    <property type="entry name" value="Ankyrin_rpt-contain_sf"/>
</dbReference>
<dbReference type="InterPro" id="IPR002110">
    <property type="entry name" value="Ankyrin_rpt"/>
</dbReference>
<evidence type="ECO:0000256" key="3">
    <source>
        <dbReference type="PROSITE-ProRule" id="PRU00023"/>
    </source>
</evidence>
<feature type="compositionally biased region" description="Low complexity" evidence="4">
    <location>
        <begin position="444"/>
        <end position="453"/>
    </location>
</feature>
<dbReference type="PROSITE" id="PS50088">
    <property type="entry name" value="ANK_REPEAT"/>
    <property type="match status" value="5"/>
</dbReference>
<dbReference type="Gene3D" id="1.25.40.20">
    <property type="entry name" value="Ankyrin repeat-containing domain"/>
    <property type="match status" value="2"/>
</dbReference>
<evidence type="ECO:0000313" key="6">
    <source>
        <dbReference type="Proteomes" id="UP001054857"/>
    </source>
</evidence>
<dbReference type="Pfam" id="PF00023">
    <property type="entry name" value="Ank"/>
    <property type="match status" value="1"/>
</dbReference>